<dbReference type="InterPro" id="IPR029021">
    <property type="entry name" value="Prot-tyrosine_phosphatase-like"/>
</dbReference>
<reference evidence="3" key="1">
    <citation type="submission" date="2020-04" db="EMBL/GenBank/DDBJ databases">
        <authorList>
            <person name="Alioto T."/>
            <person name="Alioto T."/>
            <person name="Gomez Garrido J."/>
        </authorList>
    </citation>
    <scope>NUCLEOTIDE SEQUENCE</scope>
    <source>
        <strain evidence="3">A484AB</strain>
    </source>
</reference>
<feature type="transmembrane region" description="Helical" evidence="2">
    <location>
        <begin position="6"/>
        <end position="25"/>
    </location>
</feature>
<comment type="caution">
    <text evidence="3">The sequence shown here is derived from an EMBL/GenBank/DDBJ whole genome shotgun (WGS) entry which is preliminary data.</text>
</comment>
<evidence type="ECO:0000256" key="1">
    <source>
        <dbReference type="SAM" id="MobiDB-lite"/>
    </source>
</evidence>
<dbReference type="Proteomes" id="UP001152795">
    <property type="component" value="Unassembled WGS sequence"/>
</dbReference>
<feature type="non-terminal residue" evidence="3">
    <location>
        <position position="204"/>
    </location>
</feature>
<evidence type="ECO:0000313" key="4">
    <source>
        <dbReference type="Proteomes" id="UP001152795"/>
    </source>
</evidence>
<dbReference type="InterPro" id="IPR050713">
    <property type="entry name" value="RTP_Phos/Ushers"/>
</dbReference>
<proteinExistence type="predicted"/>
<organism evidence="3 4">
    <name type="scientific">Paramuricea clavata</name>
    <name type="common">Red gorgonian</name>
    <name type="synonym">Violescent sea-whip</name>
    <dbReference type="NCBI Taxonomy" id="317549"/>
    <lineage>
        <taxon>Eukaryota</taxon>
        <taxon>Metazoa</taxon>
        <taxon>Cnidaria</taxon>
        <taxon>Anthozoa</taxon>
        <taxon>Octocorallia</taxon>
        <taxon>Malacalcyonacea</taxon>
        <taxon>Plexauridae</taxon>
        <taxon>Paramuricea</taxon>
    </lineage>
</organism>
<dbReference type="GO" id="GO:0004725">
    <property type="term" value="F:protein tyrosine phosphatase activity"/>
    <property type="evidence" value="ECO:0007669"/>
    <property type="project" value="InterPro"/>
</dbReference>
<name>A0A7D9LY43_PARCT</name>
<dbReference type="InterPro" id="IPR000242">
    <property type="entry name" value="PTP_cat"/>
</dbReference>
<dbReference type="OrthoDB" id="6144703at2759"/>
<keyword evidence="2" id="KW-1133">Transmembrane helix</keyword>
<protein>
    <submittedName>
        <fullName evidence="3">Receptor-type tyrosine- phosphatase kappa</fullName>
    </submittedName>
</protein>
<dbReference type="PANTHER" id="PTHR46957:SF3">
    <property type="entry name" value="CYTOKINE RECEPTOR"/>
    <property type="match status" value="1"/>
</dbReference>
<keyword evidence="4" id="KW-1185">Reference proteome</keyword>
<evidence type="ECO:0000256" key="2">
    <source>
        <dbReference type="SAM" id="Phobius"/>
    </source>
</evidence>
<dbReference type="PANTHER" id="PTHR46957">
    <property type="entry name" value="CYTOKINE RECEPTOR"/>
    <property type="match status" value="1"/>
</dbReference>
<dbReference type="Gene3D" id="3.90.190.10">
    <property type="entry name" value="Protein tyrosine phosphatase superfamily"/>
    <property type="match status" value="1"/>
</dbReference>
<dbReference type="SUPFAM" id="SSF52799">
    <property type="entry name" value="(Phosphotyrosine protein) phosphatases II"/>
    <property type="match status" value="1"/>
</dbReference>
<sequence length="204" mass="22740">TGTWIGIGVGLAVILIILAILFILFKMRQRKKRIKKSVSAAKIMNNTETNGGNCNEEVEYDNYVPSQYVAMDDLGADDGHYAAMEDPGADDRDTDSETDAAGENADNAEMIYGNAKVTDTRDPFRMVPAEEFESYVRDMKKNENFGFDQQFKELPQGICYPCTIAKSPENKPKNRYGNIVSYDDALVPLSENDSETYINASFIS</sequence>
<keyword evidence="2" id="KW-0472">Membrane</keyword>
<dbReference type="AlphaFoldDB" id="A0A7D9LY43"/>
<feature type="region of interest" description="Disordered" evidence="1">
    <location>
        <begin position="80"/>
        <end position="105"/>
    </location>
</feature>
<evidence type="ECO:0000313" key="3">
    <source>
        <dbReference type="EMBL" id="CAB4040176.1"/>
    </source>
</evidence>
<keyword evidence="3" id="KW-0675">Receptor</keyword>
<feature type="non-terminal residue" evidence="3">
    <location>
        <position position="1"/>
    </location>
</feature>
<dbReference type="Pfam" id="PF00102">
    <property type="entry name" value="Y_phosphatase"/>
    <property type="match status" value="1"/>
</dbReference>
<gene>
    <name evidence="3" type="ORF">PACLA_8A060458</name>
</gene>
<keyword evidence="2" id="KW-0812">Transmembrane</keyword>
<dbReference type="EMBL" id="CACRXK020026412">
    <property type="protein sequence ID" value="CAB4040176.1"/>
    <property type="molecule type" value="Genomic_DNA"/>
</dbReference>
<dbReference type="GO" id="GO:0016020">
    <property type="term" value="C:membrane"/>
    <property type="evidence" value="ECO:0007669"/>
    <property type="project" value="UniProtKB-SubCell"/>
</dbReference>
<dbReference type="PROSITE" id="PS50055">
    <property type="entry name" value="TYR_PHOSPHATASE_PTP"/>
    <property type="match status" value="1"/>
</dbReference>
<accession>A0A7D9LY43</accession>